<evidence type="ECO:0000256" key="13">
    <source>
        <dbReference type="SAM" id="MobiDB-lite"/>
    </source>
</evidence>
<keyword evidence="10" id="KW-0406">Ion transport</keyword>
<reference evidence="16" key="1">
    <citation type="submission" date="2021-02" db="EMBL/GenBank/DDBJ databases">
        <authorList>
            <person name="Dougan E. K."/>
            <person name="Rhodes N."/>
            <person name="Thang M."/>
            <person name="Chan C."/>
        </authorList>
    </citation>
    <scope>NUCLEOTIDE SEQUENCE</scope>
</reference>
<dbReference type="SUPFAM" id="SSF81324">
    <property type="entry name" value="Voltage-gated potassium channels"/>
    <property type="match status" value="1"/>
</dbReference>
<dbReference type="InterPro" id="IPR011992">
    <property type="entry name" value="EF-hand-dom_pair"/>
</dbReference>
<keyword evidence="2" id="KW-0813">Transport</keyword>
<feature type="compositionally biased region" description="Basic and acidic residues" evidence="13">
    <location>
        <begin position="164"/>
        <end position="174"/>
    </location>
</feature>
<evidence type="ECO:0000256" key="4">
    <source>
        <dbReference type="ARBA" id="ARBA00022692"/>
    </source>
</evidence>
<dbReference type="Gene3D" id="1.10.287.70">
    <property type="match status" value="1"/>
</dbReference>
<evidence type="ECO:0000256" key="7">
    <source>
        <dbReference type="ARBA" id="ARBA00022882"/>
    </source>
</evidence>
<evidence type="ECO:0000256" key="5">
    <source>
        <dbReference type="ARBA" id="ARBA00022826"/>
    </source>
</evidence>
<evidence type="ECO:0000256" key="9">
    <source>
        <dbReference type="ARBA" id="ARBA00022989"/>
    </source>
</evidence>
<dbReference type="Gene3D" id="1.20.120.350">
    <property type="entry name" value="Voltage-gated potassium channels. Chain C"/>
    <property type="match status" value="1"/>
</dbReference>
<dbReference type="InterPro" id="IPR027359">
    <property type="entry name" value="Volt_channel_dom_sf"/>
</dbReference>
<gene>
    <name evidence="16" type="ORF">PGLA2088_LOCUS15958</name>
</gene>
<dbReference type="GO" id="GO:0001508">
    <property type="term" value="P:action potential"/>
    <property type="evidence" value="ECO:0007669"/>
    <property type="project" value="TreeGrafter"/>
</dbReference>
<dbReference type="Gene3D" id="1.10.238.10">
    <property type="entry name" value="EF-hand"/>
    <property type="match status" value="1"/>
</dbReference>
<dbReference type="InterPro" id="IPR002048">
    <property type="entry name" value="EF_hand_dom"/>
</dbReference>
<accession>A0A813J5Q9</accession>
<evidence type="ECO:0000256" key="14">
    <source>
        <dbReference type="SAM" id="Phobius"/>
    </source>
</evidence>
<dbReference type="InterPro" id="IPR028325">
    <property type="entry name" value="VG_K_chnl"/>
</dbReference>
<evidence type="ECO:0000259" key="15">
    <source>
        <dbReference type="PROSITE" id="PS50222"/>
    </source>
</evidence>
<protein>
    <recommendedName>
        <fullName evidence="15">EF-hand domain-containing protein</fullName>
    </recommendedName>
</protein>
<keyword evidence="8" id="KW-0630">Potassium</keyword>
<dbReference type="SUPFAM" id="SSF47473">
    <property type="entry name" value="EF-hand"/>
    <property type="match status" value="1"/>
</dbReference>
<evidence type="ECO:0000256" key="6">
    <source>
        <dbReference type="ARBA" id="ARBA00022837"/>
    </source>
</evidence>
<proteinExistence type="predicted"/>
<dbReference type="CDD" id="cd00051">
    <property type="entry name" value="EFh"/>
    <property type="match status" value="1"/>
</dbReference>
<organism evidence="16 17">
    <name type="scientific">Polarella glacialis</name>
    <name type="common">Dinoflagellate</name>
    <dbReference type="NCBI Taxonomy" id="89957"/>
    <lineage>
        <taxon>Eukaryota</taxon>
        <taxon>Sar</taxon>
        <taxon>Alveolata</taxon>
        <taxon>Dinophyceae</taxon>
        <taxon>Suessiales</taxon>
        <taxon>Suessiaceae</taxon>
        <taxon>Polarella</taxon>
    </lineage>
</organism>
<feature type="domain" description="EF-hand" evidence="15">
    <location>
        <begin position="529"/>
        <end position="564"/>
    </location>
</feature>
<dbReference type="SMART" id="SM00054">
    <property type="entry name" value="EFh"/>
    <property type="match status" value="2"/>
</dbReference>
<keyword evidence="5" id="KW-0631">Potassium channel</keyword>
<evidence type="ECO:0000256" key="11">
    <source>
        <dbReference type="ARBA" id="ARBA00023136"/>
    </source>
</evidence>
<dbReference type="PANTHER" id="PTHR11537">
    <property type="entry name" value="VOLTAGE-GATED POTASSIUM CHANNEL"/>
    <property type="match status" value="1"/>
</dbReference>
<dbReference type="PRINTS" id="PR00169">
    <property type="entry name" value="KCHANNEL"/>
</dbReference>
<feature type="transmembrane region" description="Helical" evidence="14">
    <location>
        <begin position="475"/>
        <end position="496"/>
    </location>
</feature>
<feature type="compositionally biased region" description="Polar residues" evidence="13">
    <location>
        <begin position="154"/>
        <end position="163"/>
    </location>
</feature>
<feature type="region of interest" description="Disordered" evidence="13">
    <location>
        <begin position="148"/>
        <end position="177"/>
    </location>
</feature>
<feature type="region of interest" description="Disordered" evidence="13">
    <location>
        <begin position="65"/>
        <end position="130"/>
    </location>
</feature>
<dbReference type="PANTHER" id="PTHR11537:SF259">
    <property type="entry name" value="KCNQ POTASSIUM CHANNEL, ISOFORM F"/>
    <property type="match status" value="1"/>
</dbReference>
<evidence type="ECO:0000256" key="8">
    <source>
        <dbReference type="ARBA" id="ARBA00022958"/>
    </source>
</evidence>
<dbReference type="InterPro" id="IPR018247">
    <property type="entry name" value="EF_Hand_1_Ca_BS"/>
</dbReference>
<feature type="transmembrane region" description="Helical" evidence="14">
    <location>
        <begin position="327"/>
        <end position="350"/>
    </location>
</feature>
<keyword evidence="11 14" id="KW-0472">Membrane</keyword>
<dbReference type="Pfam" id="PF00520">
    <property type="entry name" value="Ion_trans"/>
    <property type="match status" value="1"/>
</dbReference>
<evidence type="ECO:0000256" key="12">
    <source>
        <dbReference type="ARBA" id="ARBA00023303"/>
    </source>
</evidence>
<keyword evidence="6" id="KW-0106">Calcium</keyword>
<sequence>MMIPFSPQGKARSRPRAPKPFPKEVQSPSLPPDQARFRSLCDQLVSEYEVLWRTNVELREELLRKEVSDSGTKSEFAWPASPASDSGTKSEFAWPASPEGGWPARPEAEWPAPPPSHAHSEEGLAEDHSQKDCLQGMLAPDSELADLRLGEPSEPTTELPSDNCSEKGRVESKPRLSRSNTLGKVRFTYKSRLTKNVPMDFTASHGSSPSNISRFRHNQAGSTSTDLANSAPSFSEAVRGVNNRSSMNRCMRKVWKFVEHPEGGFAKKMFHHFYNMLIVCSVFSPIIASTDISEVLRFALSTLDSVFTIIFTMELVIKLVCCPDKCLFLLSMYTFLDFLVVLAGWIKYAFSGDTNMILELIATQVPILRLLKITRHSAGWRLLGLAMRKCVEPLMVPLFLMLLMVVFSGSLLFWIDKHFAPGRAVVDDWSGQGQCFEDLFSPAFRSIPHAMWFVLVTLTTVGYGDVYPHSDLGKLLASLQIVAGIGYMAMPLSIIGNNFSQVWEDRHGLLMRDKIWQQIWNRTQFKGAASLLEIKAVFDSFDPDGSGDITFDEFEPLIEFLQLDFSNKDTLILFKAIDIDCSGEINFAEFADFLIPDGDLESHNGHSRILPCVESLRRCMRRG</sequence>
<keyword evidence="4 14" id="KW-0812">Transmembrane</keyword>
<feature type="compositionally biased region" description="Basic and acidic residues" evidence="13">
    <location>
        <begin position="118"/>
        <end position="130"/>
    </location>
</feature>
<evidence type="ECO:0000313" key="17">
    <source>
        <dbReference type="Proteomes" id="UP000626109"/>
    </source>
</evidence>
<dbReference type="InterPro" id="IPR005821">
    <property type="entry name" value="Ion_trans_dom"/>
</dbReference>
<dbReference type="PROSITE" id="PS00018">
    <property type="entry name" value="EF_HAND_1"/>
    <property type="match status" value="2"/>
</dbReference>
<evidence type="ECO:0000256" key="2">
    <source>
        <dbReference type="ARBA" id="ARBA00022448"/>
    </source>
</evidence>
<evidence type="ECO:0000256" key="3">
    <source>
        <dbReference type="ARBA" id="ARBA00022538"/>
    </source>
</evidence>
<dbReference type="GO" id="GO:0008076">
    <property type="term" value="C:voltage-gated potassium channel complex"/>
    <property type="evidence" value="ECO:0007669"/>
    <property type="project" value="InterPro"/>
</dbReference>
<evidence type="ECO:0000256" key="1">
    <source>
        <dbReference type="ARBA" id="ARBA00004141"/>
    </source>
</evidence>
<keyword evidence="3" id="KW-0633">Potassium transport</keyword>
<dbReference type="GO" id="GO:0005249">
    <property type="term" value="F:voltage-gated potassium channel activity"/>
    <property type="evidence" value="ECO:0007669"/>
    <property type="project" value="InterPro"/>
</dbReference>
<keyword evidence="9 14" id="KW-1133">Transmembrane helix</keyword>
<dbReference type="PROSITE" id="PS50222">
    <property type="entry name" value="EF_HAND_2"/>
    <property type="match status" value="2"/>
</dbReference>
<feature type="region of interest" description="Disordered" evidence="13">
    <location>
        <begin position="200"/>
        <end position="230"/>
    </location>
</feature>
<dbReference type="GO" id="GO:0005509">
    <property type="term" value="F:calcium ion binding"/>
    <property type="evidence" value="ECO:0007669"/>
    <property type="project" value="InterPro"/>
</dbReference>
<dbReference type="Proteomes" id="UP000626109">
    <property type="component" value="Unassembled WGS sequence"/>
</dbReference>
<dbReference type="GO" id="GO:0005516">
    <property type="term" value="F:calmodulin binding"/>
    <property type="evidence" value="ECO:0007669"/>
    <property type="project" value="TreeGrafter"/>
</dbReference>
<name>A0A813J5Q9_POLGL</name>
<dbReference type="Pfam" id="PF13499">
    <property type="entry name" value="EF-hand_7"/>
    <property type="match status" value="1"/>
</dbReference>
<feature type="transmembrane region" description="Helical" evidence="14">
    <location>
        <begin position="298"/>
        <end position="320"/>
    </location>
</feature>
<feature type="transmembrane region" description="Helical" evidence="14">
    <location>
        <begin position="446"/>
        <end position="463"/>
    </location>
</feature>
<dbReference type="EMBL" id="CAJNNW010020004">
    <property type="protein sequence ID" value="CAE8665561.1"/>
    <property type="molecule type" value="Genomic_DNA"/>
</dbReference>
<feature type="domain" description="EF-hand" evidence="15">
    <location>
        <begin position="565"/>
        <end position="600"/>
    </location>
</feature>
<keyword evidence="7" id="KW-0851">Voltage-gated channel</keyword>
<comment type="caution">
    <text evidence="16">The sequence shown here is derived from an EMBL/GenBank/DDBJ whole genome shotgun (WGS) entry which is preliminary data.</text>
</comment>
<evidence type="ECO:0000313" key="16">
    <source>
        <dbReference type="EMBL" id="CAE8665561.1"/>
    </source>
</evidence>
<keyword evidence="12" id="KW-0407">Ion channel</keyword>
<feature type="compositionally biased region" description="Polar residues" evidence="13">
    <location>
        <begin position="204"/>
        <end position="230"/>
    </location>
</feature>
<evidence type="ECO:0000256" key="10">
    <source>
        <dbReference type="ARBA" id="ARBA00023065"/>
    </source>
</evidence>
<feature type="region of interest" description="Disordered" evidence="13">
    <location>
        <begin position="1"/>
        <end position="34"/>
    </location>
</feature>
<feature type="transmembrane region" description="Helical" evidence="14">
    <location>
        <begin position="394"/>
        <end position="415"/>
    </location>
</feature>
<comment type="subcellular location">
    <subcellularLocation>
        <location evidence="1">Membrane</location>
        <topology evidence="1">Multi-pass membrane protein</topology>
    </subcellularLocation>
</comment>
<dbReference type="AlphaFoldDB" id="A0A813J5Q9"/>